<evidence type="ECO:0000256" key="1">
    <source>
        <dbReference type="ARBA" id="ARBA00022630"/>
    </source>
</evidence>
<dbReference type="InterPro" id="IPR022890">
    <property type="entry name" value="Fd--NADP_Rdtase_type_2"/>
</dbReference>
<name>A0A6J7DAU8_9ZZZZ</name>
<evidence type="ECO:0000259" key="5">
    <source>
        <dbReference type="Pfam" id="PF07992"/>
    </source>
</evidence>
<sequence length="355" mass="38409">MSKITTDAPDPNEILDITVIGAGPVGLSAAFWAGMREASVRVIDSLPELGGQLTTLYPEKWIFDVPGHPKVLAKDLVEQLRIQALEQFDVPVHLETTAEQISWEEDADGKIVVLHTDKGEVRSRALVIAGGHGAFEPKKLPGFDMDPWEGRGAHYIVGEKKVFEGKKVLIVGGGDSAFDWVLNLLDTADEVTLVHRREGYRAHEATIAQVMAHAEAGRVKMRIPYEISHIEGEDGVEKVHLSVVGDEPGDTLIEEADAVLLQLGFKTALGPLKDWGFEVQKGAIVVDPLMHTSLDHVWACGDISTFEGKLKLIATGFAESAIAVAQAVHTIRPDTKIQPKYSTNTGVPGAVEGQA</sequence>
<reference evidence="6" key="1">
    <citation type="submission" date="2020-05" db="EMBL/GenBank/DDBJ databases">
        <authorList>
            <person name="Chiriac C."/>
            <person name="Salcher M."/>
            <person name="Ghai R."/>
            <person name="Kavagutti S V."/>
        </authorList>
    </citation>
    <scope>NUCLEOTIDE SEQUENCE</scope>
</reference>
<proteinExistence type="inferred from homology"/>
<dbReference type="HAMAP" id="MF_01685">
    <property type="entry name" value="FENR2"/>
    <property type="match status" value="1"/>
</dbReference>
<dbReference type="PANTHER" id="PTHR48105">
    <property type="entry name" value="THIOREDOXIN REDUCTASE 1-RELATED-RELATED"/>
    <property type="match status" value="1"/>
</dbReference>
<dbReference type="Pfam" id="PF07992">
    <property type="entry name" value="Pyr_redox_2"/>
    <property type="match status" value="1"/>
</dbReference>
<accession>A0A6J7DAU8</accession>
<keyword evidence="3" id="KW-0521">NADP</keyword>
<keyword evidence="4" id="KW-0560">Oxidoreductase</keyword>
<dbReference type="GO" id="GO:0004324">
    <property type="term" value="F:ferredoxin-NADP+ reductase activity"/>
    <property type="evidence" value="ECO:0007669"/>
    <property type="project" value="InterPro"/>
</dbReference>
<protein>
    <submittedName>
        <fullName evidence="6">Unannotated protein</fullName>
    </submittedName>
</protein>
<gene>
    <name evidence="6" type="ORF">UFOPK3444_00553</name>
</gene>
<dbReference type="EMBL" id="CAFBLU010000006">
    <property type="protein sequence ID" value="CAB4867837.1"/>
    <property type="molecule type" value="Genomic_DNA"/>
</dbReference>
<keyword evidence="1" id="KW-0285">Flavoprotein</keyword>
<dbReference type="Gene3D" id="3.50.50.60">
    <property type="entry name" value="FAD/NAD(P)-binding domain"/>
    <property type="match status" value="2"/>
</dbReference>
<dbReference type="PRINTS" id="PR00368">
    <property type="entry name" value="FADPNR"/>
</dbReference>
<evidence type="ECO:0000256" key="2">
    <source>
        <dbReference type="ARBA" id="ARBA00022827"/>
    </source>
</evidence>
<evidence type="ECO:0000256" key="4">
    <source>
        <dbReference type="ARBA" id="ARBA00023002"/>
    </source>
</evidence>
<dbReference type="PRINTS" id="PR00469">
    <property type="entry name" value="PNDRDTASEII"/>
</dbReference>
<dbReference type="InterPro" id="IPR036188">
    <property type="entry name" value="FAD/NAD-bd_sf"/>
</dbReference>
<evidence type="ECO:0000313" key="6">
    <source>
        <dbReference type="EMBL" id="CAB4867837.1"/>
    </source>
</evidence>
<feature type="domain" description="FAD/NAD(P)-binding" evidence="5">
    <location>
        <begin position="16"/>
        <end position="315"/>
    </location>
</feature>
<evidence type="ECO:0000256" key="3">
    <source>
        <dbReference type="ARBA" id="ARBA00022857"/>
    </source>
</evidence>
<organism evidence="6">
    <name type="scientific">freshwater metagenome</name>
    <dbReference type="NCBI Taxonomy" id="449393"/>
    <lineage>
        <taxon>unclassified sequences</taxon>
        <taxon>metagenomes</taxon>
        <taxon>ecological metagenomes</taxon>
    </lineage>
</organism>
<dbReference type="AlphaFoldDB" id="A0A6J7DAU8"/>
<keyword evidence="2" id="KW-0274">FAD</keyword>
<dbReference type="InterPro" id="IPR050097">
    <property type="entry name" value="Ferredoxin-NADP_redctase_2"/>
</dbReference>
<dbReference type="InterPro" id="IPR023753">
    <property type="entry name" value="FAD/NAD-binding_dom"/>
</dbReference>
<dbReference type="SUPFAM" id="SSF51905">
    <property type="entry name" value="FAD/NAD(P)-binding domain"/>
    <property type="match status" value="1"/>
</dbReference>